<dbReference type="PANTHER" id="PTHR22990:SF15">
    <property type="entry name" value="F-BOX ONLY PROTEIN 10"/>
    <property type="match status" value="1"/>
</dbReference>
<accession>A0ABD6AD22</accession>
<evidence type="ECO:0000313" key="5">
    <source>
        <dbReference type="EMBL" id="MFC7318086.1"/>
    </source>
</evidence>
<dbReference type="InterPro" id="IPR051550">
    <property type="entry name" value="SCF-Subunits/Alg-Epimerases"/>
</dbReference>
<evidence type="ECO:0000259" key="4">
    <source>
        <dbReference type="Pfam" id="PF13229"/>
    </source>
</evidence>
<evidence type="ECO:0000256" key="3">
    <source>
        <dbReference type="ARBA" id="ARBA00022786"/>
    </source>
</evidence>
<evidence type="ECO:0000313" key="6">
    <source>
        <dbReference type="Proteomes" id="UP001596547"/>
    </source>
</evidence>
<organism evidence="5 6">
    <name type="scientific">Halomarina halobia</name>
    <dbReference type="NCBI Taxonomy" id="3033386"/>
    <lineage>
        <taxon>Archaea</taxon>
        <taxon>Methanobacteriati</taxon>
        <taxon>Methanobacteriota</taxon>
        <taxon>Stenosarchaea group</taxon>
        <taxon>Halobacteria</taxon>
        <taxon>Halobacteriales</taxon>
        <taxon>Natronomonadaceae</taxon>
        <taxon>Halomarina</taxon>
    </lineage>
</organism>
<dbReference type="Proteomes" id="UP001596547">
    <property type="component" value="Unassembled WGS sequence"/>
</dbReference>
<keyword evidence="2" id="KW-0677">Repeat</keyword>
<dbReference type="InterPro" id="IPR011050">
    <property type="entry name" value="Pectin_lyase_fold/virulence"/>
</dbReference>
<dbReference type="SUPFAM" id="SSF51126">
    <property type="entry name" value="Pectin lyase-like"/>
    <property type="match status" value="2"/>
</dbReference>
<dbReference type="Gene3D" id="2.160.20.10">
    <property type="entry name" value="Single-stranded right-handed beta-helix, Pectin lyase-like"/>
    <property type="match status" value="2"/>
</dbReference>
<dbReference type="InterPro" id="IPR039448">
    <property type="entry name" value="Beta_helix"/>
</dbReference>
<dbReference type="RefSeq" id="WP_276305637.1">
    <property type="nucleotide sequence ID" value="NZ_CP119992.1"/>
</dbReference>
<reference evidence="5 6" key="1">
    <citation type="journal article" date="2019" name="Int. J. Syst. Evol. Microbiol.">
        <title>The Global Catalogue of Microorganisms (GCM) 10K type strain sequencing project: providing services to taxonomists for standard genome sequencing and annotation.</title>
        <authorList>
            <consortium name="The Broad Institute Genomics Platform"/>
            <consortium name="The Broad Institute Genome Sequencing Center for Infectious Disease"/>
            <person name="Wu L."/>
            <person name="Ma J."/>
        </authorList>
    </citation>
    <scope>NUCLEOTIDE SEQUENCE [LARGE SCALE GENOMIC DNA]</scope>
    <source>
        <strain evidence="5 6">PSR21</strain>
    </source>
</reference>
<dbReference type="InterPro" id="IPR022441">
    <property type="entry name" value="Para_beta_helix_rpt-2"/>
</dbReference>
<name>A0ABD6AD22_9EURY</name>
<dbReference type="EMBL" id="JBHTBF010000002">
    <property type="protein sequence ID" value="MFC7318086.1"/>
    <property type="molecule type" value="Genomic_DNA"/>
</dbReference>
<dbReference type="InterPro" id="IPR006626">
    <property type="entry name" value="PbH1"/>
</dbReference>
<comment type="caution">
    <text evidence="5">The sequence shown here is derived from an EMBL/GenBank/DDBJ whole genome shotgun (WGS) entry which is preliminary data.</text>
</comment>
<proteinExistence type="predicted"/>
<comment type="pathway">
    <text evidence="1">Protein modification; protein ubiquitination.</text>
</comment>
<dbReference type="AlphaFoldDB" id="A0ABD6AD22"/>
<evidence type="ECO:0000256" key="2">
    <source>
        <dbReference type="ARBA" id="ARBA00022737"/>
    </source>
</evidence>
<dbReference type="GeneID" id="79315228"/>
<dbReference type="PANTHER" id="PTHR22990">
    <property type="entry name" value="F-BOX ONLY PROTEIN"/>
    <property type="match status" value="1"/>
</dbReference>
<dbReference type="Pfam" id="PF13229">
    <property type="entry name" value="Beta_helix"/>
    <property type="match status" value="1"/>
</dbReference>
<keyword evidence="6" id="KW-1185">Reference proteome</keyword>
<protein>
    <submittedName>
        <fullName evidence="5">Right-handed parallel beta-helix repeat-containing protein</fullName>
    </submittedName>
</protein>
<feature type="domain" description="Right handed beta helix" evidence="4">
    <location>
        <begin position="159"/>
        <end position="290"/>
    </location>
</feature>
<keyword evidence="3" id="KW-0833">Ubl conjugation pathway</keyword>
<sequence length="338" mass="33399">MALRQWRQGGVALVVFFIASSAVTGAAPPGPTDSTSVDSCTTIDMPGEYVVTEDLSADGTCLTITADDVTLDGAGHELSGNGTGTGVVVGGENVTVRNVTATGFDAGADLDGQNSSVVESTFSANRVGVTVTTPRNATLSNNTVVGNAGDGVNVLLGSVTLDGNRLADNGGYGLATAPGEATTLIDNVVENNSKGGLLFASGTPTLRDNQVRDNGGDGVFLDEVSGATLANNTVTGNDGVGLAVAESTDVGLFATNLSNNAGDGIRVAGTLDVSNSTITDNGGDGIHALTAQLVEATDVTVSDTVIERNAGDAVGGPAAGNVTVVDGPNANAADGLSR</sequence>
<gene>
    <name evidence="5" type="ORF">ACFQPE_14975</name>
</gene>
<dbReference type="SMART" id="SM00710">
    <property type="entry name" value="PbH1"/>
    <property type="match status" value="9"/>
</dbReference>
<dbReference type="NCBIfam" id="TIGR03804">
    <property type="entry name" value="para_beta_helix"/>
    <property type="match status" value="1"/>
</dbReference>
<dbReference type="InterPro" id="IPR012334">
    <property type="entry name" value="Pectin_lyas_fold"/>
</dbReference>
<evidence type="ECO:0000256" key="1">
    <source>
        <dbReference type="ARBA" id="ARBA00004906"/>
    </source>
</evidence>